<evidence type="ECO:0000313" key="1">
    <source>
        <dbReference type="EMBL" id="KAI3807270.1"/>
    </source>
</evidence>
<reference evidence="2" key="1">
    <citation type="journal article" date="2022" name="Mol. Ecol. Resour.">
        <title>The genomes of chicory, endive, great burdock and yacon provide insights into Asteraceae palaeo-polyploidization history and plant inulin production.</title>
        <authorList>
            <person name="Fan W."/>
            <person name="Wang S."/>
            <person name="Wang H."/>
            <person name="Wang A."/>
            <person name="Jiang F."/>
            <person name="Liu H."/>
            <person name="Zhao H."/>
            <person name="Xu D."/>
            <person name="Zhang Y."/>
        </authorList>
    </citation>
    <scope>NUCLEOTIDE SEQUENCE [LARGE SCALE GENOMIC DNA]</scope>
    <source>
        <strain evidence="2">cv. Yunnan</strain>
    </source>
</reference>
<sequence>MIDLKIFILLLISTFPTFISQKPYCDRTCPGSILTDLPYPFGFSAGCEIPLNCTPNGTVSIGEFSVQKVNEQELLVSVPSKCGRAVEALRGLYSDHYAPTSDNAILMENCTEKVRTCSVPETLIQPNLEVIDCGGERNASGNVSCYSDDRRSMFLDYENVTKTGCRFLLSGMVVKIVGDNPAVSLNVQVVRLGWWVKGKCECSDVAVCTEVVSPVDGGGGYRCECEEGLVGDGYKASSGCRKGSSGCSPSKFLFGHCEGSERAGILVGVVVIGAPLIACLGLIYRYIRHRTIAKSRGTSSRRLCEAKGITIPIYSFKDIEKATNGFSDKQKLGTGAYGTVYKGKIRKAVDFSRRHSEVNLASLAIDRIGKGNLDEIIDPFLKPIEDVSTLNSIRKVAEVAFRCLAFDSDMRPPMTEVASVLQQIRASNFAS</sequence>
<gene>
    <name evidence="1" type="ORF">L1987_23195</name>
</gene>
<organism evidence="1 2">
    <name type="scientific">Smallanthus sonchifolius</name>
    <dbReference type="NCBI Taxonomy" id="185202"/>
    <lineage>
        <taxon>Eukaryota</taxon>
        <taxon>Viridiplantae</taxon>
        <taxon>Streptophyta</taxon>
        <taxon>Embryophyta</taxon>
        <taxon>Tracheophyta</taxon>
        <taxon>Spermatophyta</taxon>
        <taxon>Magnoliopsida</taxon>
        <taxon>eudicotyledons</taxon>
        <taxon>Gunneridae</taxon>
        <taxon>Pentapetalae</taxon>
        <taxon>asterids</taxon>
        <taxon>campanulids</taxon>
        <taxon>Asterales</taxon>
        <taxon>Asteraceae</taxon>
        <taxon>Asteroideae</taxon>
        <taxon>Heliantheae alliance</taxon>
        <taxon>Millerieae</taxon>
        <taxon>Smallanthus</taxon>
    </lineage>
</organism>
<keyword evidence="2" id="KW-1185">Reference proteome</keyword>
<name>A0ACB9IGZ3_9ASTR</name>
<evidence type="ECO:0000313" key="2">
    <source>
        <dbReference type="Proteomes" id="UP001056120"/>
    </source>
</evidence>
<dbReference type="EMBL" id="CM042025">
    <property type="protein sequence ID" value="KAI3807270.1"/>
    <property type="molecule type" value="Genomic_DNA"/>
</dbReference>
<accession>A0ACB9IGZ3</accession>
<protein>
    <submittedName>
        <fullName evidence="1">Uncharacterized protein</fullName>
    </submittedName>
</protein>
<dbReference type="Proteomes" id="UP001056120">
    <property type="component" value="Linkage Group LG08"/>
</dbReference>
<reference evidence="1 2" key="2">
    <citation type="journal article" date="2022" name="Mol. Ecol. Resour.">
        <title>The genomes of chicory, endive, great burdock and yacon provide insights into Asteraceae paleo-polyploidization history and plant inulin production.</title>
        <authorList>
            <person name="Fan W."/>
            <person name="Wang S."/>
            <person name="Wang H."/>
            <person name="Wang A."/>
            <person name="Jiang F."/>
            <person name="Liu H."/>
            <person name="Zhao H."/>
            <person name="Xu D."/>
            <person name="Zhang Y."/>
        </authorList>
    </citation>
    <scope>NUCLEOTIDE SEQUENCE [LARGE SCALE GENOMIC DNA]</scope>
    <source>
        <strain evidence="2">cv. Yunnan</strain>
        <tissue evidence="1">Leaves</tissue>
    </source>
</reference>
<comment type="caution">
    <text evidence="1">The sequence shown here is derived from an EMBL/GenBank/DDBJ whole genome shotgun (WGS) entry which is preliminary data.</text>
</comment>
<proteinExistence type="predicted"/>